<organism evidence="2 3">
    <name type="scientific">Falsibacillus albus</name>
    <dbReference type="NCBI Taxonomy" id="2478915"/>
    <lineage>
        <taxon>Bacteria</taxon>
        <taxon>Bacillati</taxon>
        <taxon>Bacillota</taxon>
        <taxon>Bacilli</taxon>
        <taxon>Bacillales</taxon>
        <taxon>Bacillaceae</taxon>
        <taxon>Falsibacillus</taxon>
    </lineage>
</organism>
<dbReference type="Proteomes" id="UP000276770">
    <property type="component" value="Unassembled WGS sequence"/>
</dbReference>
<evidence type="ECO:0000313" key="2">
    <source>
        <dbReference type="EMBL" id="RLQ94529.1"/>
    </source>
</evidence>
<feature type="coiled-coil region" evidence="1">
    <location>
        <begin position="12"/>
        <end position="114"/>
    </location>
</feature>
<sequence length="312" mass="36546">MFSQINERLVQVKQDVRKKEKIEAKLADYQKESEMIEETIAGLRRQFESEKKDVDKLERVSLANLFATLSGKKEEKLSKEQQEMIVAQHKLEEAEKSKKEIEDAIQELILKRSELIHVEEEYKRLLREKENMIKYSDSPSAEIMLDLSEQEGLLKAGLTELYEAIEAGIEVDRALDRAIESLRKAENWGTWDMLGGGMVSSMIKHDHIDEAEDYLHKAQKRLRHFQKELLDVEETIHLEVGISGMLKFADFFFDDFIADFMVQGKIKKSLDQAIQQSDDVYDILSKLQEEYEEKGRELEMLQKQKREMIERL</sequence>
<dbReference type="OrthoDB" id="3540923at2"/>
<comment type="caution">
    <text evidence="2">The sequence shown here is derived from an EMBL/GenBank/DDBJ whole genome shotgun (WGS) entry which is preliminary data.</text>
</comment>
<dbReference type="AlphaFoldDB" id="A0A3L7JWN5"/>
<accession>A0A3L7JWN5</accession>
<name>A0A3L7JWN5_9BACI</name>
<proteinExistence type="predicted"/>
<evidence type="ECO:0000256" key="1">
    <source>
        <dbReference type="SAM" id="Coils"/>
    </source>
</evidence>
<feature type="coiled-coil region" evidence="1">
    <location>
        <begin position="208"/>
        <end position="235"/>
    </location>
</feature>
<dbReference type="EMBL" id="RCVZ01000009">
    <property type="protein sequence ID" value="RLQ94529.1"/>
    <property type="molecule type" value="Genomic_DNA"/>
</dbReference>
<evidence type="ECO:0000313" key="3">
    <source>
        <dbReference type="Proteomes" id="UP000276770"/>
    </source>
</evidence>
<gene>
    <name evidence="2" type="ORF">D9X91_13380</name>
</gene>
<protein>
    <submittedName>
        <fullName evidence="2">Uncharacterized protein</fullName>
    </submittedName>
</protein>
<keyword evidence="1" id="KW-0175">Coiled coil</keyword>
<reference evidence="2 3" key="1">
    <citation type="submission" date="2018-10" db="EMBL/GenBank/DDBJ databases">
        <title>Falsibacillus sp. genome draft.</title>
        <authorList>
            <person name="Shi S."/>
        </authorList>
    </citation>
    <scope>NUCLEOTIDE SEQUENCE [LARGE SCALE GENOMIC DNA]</scope>
    <source>
        <strain evidence="2 3">GY 10110</strain>
    </source>
</reference>
<keyword evidence="3" id="KW-1185">Reference proteome</keyword>
<dbReference type="RefSeq" id="WP_121681142.1">
    <property type="nucleotide sequence ID" value="NZ_RCVZ01000009.1"/>
</dbReference>
<feature type="coiled-coil region" evidence="1">
    <location>
        <begin position="270"/>
        <end position="311"/>
    </location>
</feature>